<gene>
    <name evidence="2" type="ORF">R1flu_022871</name>
</gene>
<organism evidence="2 3">
    <name type="scientific">Riccia fluitans</name>
    <dbReference type="NCBI Taxonomy" id="41844"/>
    <lineage>
        <taxon>Eukaryota</taxon>
        <taxon>Viridiplantae</taxon>
        <taxon>Streptophyta</taxon>
        <taxon>Embryophyta</taxon>
        <taxon>Marchantiophyta</taxon>
        <taxon>Marchantiopsida</taxon>
        <taxon>Marchantiidae</taxon>
        <taxon>Marchantiales</taxon>
        <taxon>Ricciaceae</taxon>
        <taxon>Riccia</taxon>
    </lineage>
</organism>
<dbReference type="AlphaFoldDB" id="A0ABD1XQG7"/>
<comment type="caution">
    <text evidence="2">The sequence shown here is derived from an EMBL/GenBank/DDBJ whole genome shotgun (WGS) entry which is preliminary data.</text>
</comment>
<proteinExistence type="predicted"/>
<evidence type="ECO:0000313" key="3">
    <source>
        <dbReference type="Proteomes" id="UP001605036"/>
    </source>
</evidence>
<sequence length="92" mass="10432">MSRKNQENVDVNRSGDGKELEDSEGYFSLVGQLEEVRANIVKTTGVQEETKSPGRLSFRISVDRLAFFSFLENAFVSPLLLCIEDLRTIQVY</sequence>
<protein>
    <submittedName>
        <fullName evidence="2">Uncharacterized protein</fullName>
    </submittedName>
</protein>
<name>A0ABD1XQG7_9MARC</name>
<evidence type="ECO:0000256" key="1">
    <source>
        <dbReference type="SAM" id="MobiDB-lite"/>
    </source>
</evidence>
<keyword evidence="3" id="KW-1185">Reference proteome</keyword>
<reference evidence="2 3" key="1">
    <citation type="submission" date="2024-09" db="EMBL/GenBank/DDBJ databases">
        <title>Chromosome-scale assembly of Riccia fluitans.</title>
        <authorList>
            <person name="Paukszto L."/>
            <person name="Sawicki J."/>
            <person name="Karawczyk K."/>
            <person name="Piernik-Szablinska J."/>
            <person name="Szczecinska M."/>
            <person name="Mazdziarz M."/>
        </authorList>
    </citation>
    <scope>NUCLEOTIDE SEQUENCE [LARGE SCALE GENOMIC DNA]</scope>
    <source>
        <strain evidence="2">Rf_01</strain>
        <tissue evidence="2">Aerial parts of the thallus</tissue>
    </source>
</reference>
<evidence type="ECO:0000313" key="2">
    <source>
        <dbReference type="EMBL" id="KAL2611179.1"/>
    </source>
</evidence>
<accession>A0ABD1XQG7</accession>
<dbReference type="Proteomes" id="UP001605036">
    <property type="component" value="Unassembled WGS sequence"/>
</dbReference>
<feature type="region of interest" description="Disordered" evidence="1">
    <location>
        <begin position="1"/>
        <end position="22"/>
    </location>
</feature>
<dbReference type="EMBL" id="JBHFFA010000007">
    <property type="protein sequence ID" value="KAL2611179.1"/>
    <property type="molecule type" value="Genomic_DNA"/>
</dbReference>